<sequence>MVTMVSLVQVVLTGRHGCRSWLMFLSKVRLDRAGRLMRVNEDLSDQGRPLALPPDVYQPVYPPHA</sequence>
<gene>
    <name evidence="1" type="ORF">CBM2605_U10018</name>
    <name evidence="2" type="ORF">CBM2607_MP20552</name>
</gene>
<dbReference type="EMBL" id="OFTC01000087">
    <property type="protein sequence ID" value="SOZ40897.1"/>
    <property type="molecule type" value="Genomic_DNA"/>
</dbReference>
<reference evidence="3 4" key="1">
    <citation type="submission" date="2018-01" db="EMBL/GenBank/DDBJ databases">
        <authorList>
            <person name="Clerissi C."/>
        </authorList>
    </citation>
    <scope>NUCLEOTIDE SEQUENCE [LARGE SCALE GENOMIC DNA]</scope>
    <source>
        <strain evidence="1">Cupriavidus taiwanensis STM 6082</strain>
        <strain evidence="2">Cupriavidus taiwanensis STM 6160</strain>
        <plasmid evidence="2">II</plasmid>
        <plasmid evidence="3">ii</plasmid>
    </source>
</reference>
<name>A0A375HT23_9BURK</name>
<proteinExistence type="predicted"/>
<keyword evidence="4" id="KW-1185">Reference proteome</keyword>
<dbReference type="Proteomes" id="UP000255168">
    <property type="component" value="Plasmid II"/>
</dbReference>
<geneLocation type="plasmid" evidence="3">
    <name>ii</name>
</geneLocation>
<keyword evidence="2" id="KW-0614">Plasmid</keyword>
<dbReference type="Proteomes" id="UP000256710">
    <property type="component" value="Unassembled WGS sequence"/>
</dbReference>
<dbReference type="EMBL" id="LT984807">
    <property type="protein sequence ID" value="SPD59900.1"/>
    <property type="molecule type" value="Genomic_DNA"/>
</dbReference>
<evidence type="ECO:0000313" key="2">
    <source>
        <dbReference type="EMBL" id="SPD59900.1"/>
    </source>
</evidence>
<evidence type="ECO:0000313" key="1">
    <source>
        <dbReference type="EMBL" id="SOZ40897.1"/>
    </source>
</evidence>
<evidence type="ECO:0000313" key="3">
    <source>
        <dbReference type="Proteomes" id="UP000255168"/>
    </source>
</evidence>
<organism evidence="2 3">
    <name type="scientific">Cupriavidus neocaledonicus</name>
    <dbReference type="NCBI Taxonomy" id="1040979"/>
    <lineage>
        <taxon>Bacteria</taxon>
        <taxon>Pseudomonadati</taxon>
        <taxon>Pseudomonadota</taxon>
        <taxon>Betaproteobacteria</taxon>
        <taxon>Burkholderiales</taxon>
        <taxon>Burkholderiaceae</taxon>
        <taxon>Cupriavidus</taxon>
    </lineage>
</organism>
<accession>A0A375HT23</accession>
<evidence type="ECO:0000313" key="4">
    <source>
        <dbReference type="Proteomes" id="UP000256710"/>
    </source>
</evidence>
<dbReference type="AlphaFoldDB" id="A0A375HT23"/>
<geneLocation type="plasmid" evidence="2">
    <name>II</name>
</geneLocation>
<protein>
    <submittedName>
        <fullName evidence="2">Uncharacterized protein</fullName>
    </submittedName>
</protein>